<dbReference type="STRING" id="53444.AYR59_01175"/>
<keyword evidence="2" id="KW-1185">Reference proteome</keyword>
<dbReference type="OrthoDB" id="2988039at2"/>
<evidence type="ECO:0000313" key="2">
    <source>
        <dbReference type="Proteomes" id="UP000051565"/>
    </source>
</evidence>
<dbReference type="RefSeq" id="WP_054646585.1">
    <property type="nucleotide sequence ID" value="NZ_FUXS01000006.1"/>
</dbReference>
<dbReference type="Proteomes" id="UP000051565">
    <property type="component" value="Unassembled WGS sequence"/>
</dbReference>
<dbReference type="AlphaFoldDB" id="A0A0R2K2Z6"/>
<dbReference type="PATRIC" id="fig|1122148.6.peg.57"/>
<sequence>MKLHTLGPAATDSNAAAEYYQNIEITQSIQIELHQSYEEILHNLRQYRGDYLLIPAAFQSITGLSWGQTHYRYLDQLQLRKTFIHQLNPLVLVKKQGNNAQIGYTHAATADLLRQLCPELQEIRLCDSKFQAYQRYLKDGDVVLTNQKNLTKNDHLVQKLEVPMIWCLYYIKGENDHETAQ</sequence>
<dbReference type="GeneID" id="61249492"/>
<comment type="caution">
    <text evidence="1">The sequence shown here is derived from an EMBL/GenBank/DDBJ whole genome shotgun (WGS) entry which is preliminary data.</text>
</comment>
<proteinExistence type="predicted"/>
<reference evidence="1 2" key="1">
    <citation type="journal article" date="2015" name="Genome Announc.">
        <title>Expanding the biotechnology potential of lactobacilli through comparative genomics of 213 strains and associated genera.</title>
        <authorList>
            <person name="Sun Z."/>
            <person name="Harris H.M."/>
            <person name="McCann A."/>
            <person name="Guo C."/>
            <person name="Argimon S."/>
            <person name="Zhang W."/>
            <person name="Yang X."/>
            <person name="Jeffery I.B."/>
            <person name="Cooney J.C."/>
            <person name="Kagawa T.F."/>
            <person name="Liu W."/>
            <person name="Song Y."/>
            <person name="Salvetti E."/>
            <person name="Wrobel A."/>
            <person name="Rasinkangas P."/>
            <person name="Parkhill J."/>
            <person name="Rea M.C."/>
            <person name="O'Sullivan O."/>
            <person name="Ritari J."/>
            <person name="Douillard F.P."/>
            <person name="Paul Ross R."/>
            <person name="Yang R."/>
            <person name="Briner A.E."/>
            <person name="Felis G.E."/>
            <person name="de Vos W.M."/>
            <person name="Barrangou R."/>
            <person name="Klaenhammer T.R."/>
            <person name="Caufield P.W."/>
            <person name="Cui Y."/>
            <person name="Zhang H."/>
            <person name="O'Toole P.W."/>
        </authorList>
    </citation>
    <scope>NUCLEOTIDE SEQUENCE [LARGE SCALE GENOMIC DNA]</scope>
    <source>
        <strain evidence="1 2">DSM 20690</strain>
    </source>
</reference>
<name>A0A0R2K2Z6_9LACO</name>
<organism evidence="1 2">
    <name type="scientific">Fructilactobacillus lindneri DSM 20690 = JCM 11027</name>
    <dbReference type="NCBI Taxonomy" id="1122148"/>
    <lineage>
        <taxon>Bacteria</taxon>
        <taxon>Bacillati</taxon>
        <taxon>Bacillota</taxon>
        <taxon>Bacilli</taxon>
        <taxon>Lactobacillales</taxon>
        <taxon>Lactobacillaceae</taxon>
        <taxon>Fructilactobacillus</taxon>
    </lineage>
</organism>
<accession>A0A0R2K2Z6</accession>
<evidence type="ECO:0000313" key="1">
    <source>
        <dbReference type="EMBL" id="KRN80477.1"/>
    </source>
</evidence>
<dbReference type="EMBL" id="JQBT01000010">
    <property type="protein sequence ID" value="KRN80477.1"/>
    <property type="molecule type" value="Genomic_DNA"/>
</dbReference>
<evidence type="ECO:0008006" key="3">
    <source>
        <dbReference type="Google" id="ProtNLM"/>
    </source>
</evidence>
<protein>
    <recommendedName>
        <fullName evidence="3">Amino acid biosynthesis protein</fullName>
    </recommendedName>
</protein>
<gene>
    <name evidence="1" type="ORF">IV52_GL000051</name>
</gene>